<dbReference type="NCBIfam" id="TIGR01552">
    <property type="entry name" value="phd_fam"/>
    <property type="match status" value="1"/>
</dbReference>
<evidence type="ECO:0000313" key="4">
    <source>
        <dbReference type="EMBL" id="GGE17014.1"/>
    </source>
</evidence>
<dbReference type="EMBL" id="BMIQ01000007">
    <property type="protein sequence ID" value="GGE17014.1"/>
    <property type="molecule type" value="Genomic_DNA"/>
</dbReference>
<feature type="region of interest" description="Disordered" evidence="3">
    <location>
        <begin position="1"/>
        <end position="23"/>
    </location>
</feature>
<reference evidence="4" key="2">
    <citation type="submission" date="2020-09" db="EMBL/GenBank/DDBJ databases">
        <authorList>
            <person name="Sun Q."/>
            <person name="Zhou Y."/>
        </authorList>
    </citation>
    <scope>NUCLEOTIDE SEQUENCE</scope>
    <source>
        <strain evidence="4">CGMCC 1.15367</strain>
    </source>
</reference>
<proteinExistence type="inferred from homology"/>
<dbReference type="Proteomes" id="UP000644699">
    <property type="component" value="Unassembled WGS sequence"/>
</dbReference>
<protein>
    <recommendedName>
        <fullName evidence="2">Antitoxin</fullName>
    </recommendedName>
</protein>
<accession>A0A916ZWL3</accession>
<organism evidence="4 5">
    <name type="scientific">Aureimonas endophytica</name>
    <dbReference type="NCBI Taxonomy" id="2027858"/>
    <lineage>
        <taxon>Bacteria</taxon>
        <taxon>Pseudomonadati</taxon>
        <taxon>Pseudomonadota</taxon>
        <taxon>Alphaproteobacteria</taxon>
        <taxon>Hyphomicrobiales</taxon>
        <taxon>Aurantimonadaceae</taxon>
        <taxon>Aureimonas</taxon>
    </lineage>
</organism>
<dbReference type="AlphaFoldDB" id="A0A916ZWL3"/>
<evidence type="ECO:0000313" key="5">
    <source>
        <dbReference type="Proteomes" id="UP000644699"/>
    </source>
</evidence>
<dbReference type="InterPro" id="IPR006442">
    <property type="entry name" value="Antitoxin_Phd/YefM"/>
</dbReference>
<dbReference type="Pfam" id="PF02604">
    <property type="entry name" value="PhdYeFM_antitox"/>
    <property type="match status" value="1"/>
</dbReference>
<reference evidence="4" key="1">
    <citation type="journal article" date="2014" name="Int. J. Syst. Evol. Microbiol.">
        <title>Complete genome sequence of Corynebacterium casei LMG S-19264T (=DSM 44701T), isolated from a smear-ripened cheese.</title>
        <authorList>
            <consortium name="US DOE Joint Genome Institute (JGI-PGF)"/>
            <person name="Walter F."/>
            <person name="Albersmeier A."/>
            <person name="Kalinowski J."/>
            <person name="Ruckert C."/>
        </authorList>
    </citation>
    <scope>NUCLEOTIDE SEQUENCE</scope>
    <source>
        <strain evidence="4">CGMCC 1.15367</strain>
    </source>
</reference>
<evidence type="ECO:0000256" key="1">
    <source>
        <dbReference type="ARBA" id="ARBA00009981"/>
    </source>
</evidence>
<feature type="compositionally biased region" description="Basic and acidic residues" evidence="3">
    <location>
        <begin position="1"/>
        <end position="12"/>
    </location>
</feature>
<dbReference type="RefSeq" id="WP_244639603.1">
    <property type="nucleotide sequence ID" value="NZ_BMIQ01000007.1"/>
</dbReference>
<evidence type="ECO:0000256" key="2">
    <source>
        <dbReference type="RuleBase" id="RU362080"/>
    </source>
</evidence>
<comment type="similarity">
    <text evidence="1 2">Belongs to the phD/YefM antitoxin family.</text>
</comment>
<comment type="caution">
    <text evidence="4">The sequence shown here is derived from an EMBL/GenBank/DDBJ whole genome shotgun (WGS) entry which is preliminary data.</text>
</comment>
<gene>
    <name evidence="4" type="ORF">GCM10011390_40150</name>
</gene>
<name>A0A916ZWL3_9HYPH</name>
<keyword evidence="5" id="KW-1185">Reference proteome</keyword>
<evidence type="ECO:0000256" key="3">
    <source>
        <dbReference type="SAM" id="MobiDB-lite"/>
    </source>
</evidence>
<sequence length="113" mass="12772">MPAKTTRDDAQARGRVSRPPVGEALPIMTSQEFNQNPSAAKRAAAERELIVTEHGRNRFVLMSYERYERLTAGEPAAGKAPKRTLADLADMRPEADFDFEFERFSNFGREIEL</sequence>
<comment type="function">
    <text evidence="2">Antitoxin component of a type II toxin-antitoxin (TA) system.</text>
</comment>
<dbReference type="SUPFAM" id="SSF143120">
    <property type="entry name" value="YefM-like"/>
    <property type="match status" value="1"/>
</dbReference>
<dbReference type="Gene3D" id="3.40.1620.10">
    <property type="entry name" value="YefM-like domain"/>
    <property type="match status" value="1"/>
</dbReference>
<dbReference type="InterPro" id="IPR036165">
    <property type="entry name" value="YefM-like_sf"/>
</dbReference>